<keyword evidence="2" id="KW-1185">Reference proteome</keyword>
<dbReference type="AlphaFoldDB" id="A0A1C3WP18"/>
<sequence>MVVRSGTQTDVAKISMGYPDKVFALIDNVHSAFSAAKTIEQTEAAWDYFHVLEAYIERTWPHEPATMDTLRRLISSLSTFTMHVRQRMPSPYNGWRSDLGLLRSRVSPNVSENG</sequence>
<accession>A0A1C3WP18</accession>
<dbReference type="Proteomes" id="UP000199101">
    <property type="component" value="Unassembled WGS sequence"/>
</dbReference>
<proteinExistence type="predicted"/>
<evidence type="ECO:0000313" key="2">
    <source>
        <dbReference type="Proteomes" id="UP000199101"/>
    </source>
</evidence>
<dbReference type="STRING" id="410764.GA0061103_5893"/>
<evidence type="ECO:0000313" key="1">
    <source>
        <dbReference type="EMBL" id="SCB41675.1"/>
    </source>
</evidence>
<organism evidence="1 2">
    <name type="scientific">Rhizobium multihospitium</name>
    <dbReference type="NCBI Taxonomy" id="410764"/>
    <lineage>
        <taxon>Bacteria</taxon>
        <taxon>Pseudomonadati</taxon>
        <taxon>Pseudomonadota</taxon>
        <taxon>Alphaproteobacteria</taxon>
        <taxon>Hyphomicrobiales</taxon>
        <taxon>Rhizobiaceae</taxon>
        <taxon>Rhizobium/Agrobacterium group</taxon>
        <taxon>Rhizobium</taxon>
    </lineage>
</organism>
<reference evidence="2" key="1">
    <citation type="submission" date="2016-08" db="EMBL/GenBank/DDBJ databases">
        <authorList>
            <person name="Varghese N."/>
            <person name="Submissions Spin"/>
        </authorList>
    </citation>
    <scope>NUCLEOTIDE SEQUENCE [LARGE SCALE GENOMIC DNA]</scope>
    <source>
        <strain evidence="2">HAMBI 2975</strain>
    </source>
</reference>
<gene>
    <name evidence="1" type="ORF">GA0061103_5893</name>
</gene>
<protein>
    <submittedName>
        <fullName evidence="1">Uncharacterized protein</fullName>
    </submittedName>
</protein>
<dbReference type="EMBL" id="FMAG01000006">
    <property type="protein sequence ID" value="SCB41675.1"/>
    <property type="molecule type" value="Genomic_DNA"/>
</dbReference>
<name>A0A1C3WP18_9HYPH</name>